<comment type="caution">
    <text evidence="4">The sequence shown here is derived from an EMBL/GenBank/DDBJ whole genome shotgun (WGS) entry which is preliminary data.</text>
</comment>
<dbReference type="InterPro" id="IPR050618">
    <property type="entry name" value="Ubq-SigPath_Reg"/>
</dbReference>
<dbReference type="PROSITE" id="PS50188">
    <property type="entry name" value="B302_SPRY"/>
    <property type="match status" value="1"/>
</dbReference>
<accession>A0A8H8CQK1</accession>
<proteinExistence type="predicted"/>
<dbReference type="Pfam" id="PF10607">
    <property type="entry name" value="CTLH"/>
    <property type="match status" value="1"/>
</dbReference>
<dbReference type="SMART" id="SM00449">
    <property type="entry name" value="SPRY"/>
    <property type="match status" value="1"/>
</dbReference>
<evidence type="ECO:0000259" key="2">
    <source>
        <dbReference type="PROSITE" id="PS50188"/>
    </source>
</evidence>
<evidence type="ECO:0008006" key="5">
    <source>
        <dbReference type="Google" id="ProtNLM"/>
    </source>
</evidence>
<dbReference type="InterPro" id="IPR006595">
    <property type="entry name" value="CTLH_C"/>
</dbReference>
<dbReference type="SUPFAM" id="SSF49899">
    <property type="entry name" value="Concanavalin A-like lectins/glucanases"/>
    <property type="match status" value="1"/>
</dbReference>
<dbReference type="AlphaFoldDB" id="A0A8H8CQK1"/>
<dbReference type="Pfam" id="PF00622">
    <property type="entry name" value="SPRY"/>
    <property type="match status" value="1"/>
</dbReference>
<dbReference type="Gene3D" id="2.60.120.920">
    <property type="match status" value="1"/>
</dbReference>
<feature type="domain" description="CTLH" evidence="3">
    <location>
        <begin position="512"/>
        <end position="570"/>
    </location>
</feature>
<dbReference type="InterPro" id="IPR003877">
    <property type="entry name" value="SPRY_dom"/>
</dbReference>
<dbReference type="InterPro" id="IPR006594">
    <property type="entry name" value="LisH"/>
</dbReference>
<gene>
    <name evidence="4" type="ORF">JR316_000736</name>
</gene>
<dbReference type="SMART" id="SM00757">
    <property type="entry name" value="CRA"/>
    <property type="match status" value="1"/>
</dbReference>
<feature type="region of interest" description="Disordered" evidence="1">
    <location>
        <begin position="1"/>
        <end position="23"/>
    </location>
</feature>
<feature type="region of interest" description="Disordered" evidence="1">
    <location>
        <begin position="243"/>
        <end position="263"/>
    </location>
</feature>
<organism evidence="4">
    <name type="scientific">Psilocybe cubensis</name>
    <name type="common">Psychedelic mushroom</name>
    <name type="synonym">Stropharia cubensis</name>
    <dbReference type="NCBI Taxonomy" id="181762"/>
    <lineage>
        <taxon>Eukaryota</taxon>
        <taxon>Fungi</taxon>
        <taxon>Dikarya</taxon>
        <taxon>Basidiomycota</taxon>
        <taxon>Agaricomycotina</taxon>
        <taxon>Agaricomycetes</taxon>
        <taxon>Agaricomycetidae</taxon>
        <taxon>Agaricales</taxon>
        <taxon>Agaricineae</taxon>
        <taxon>Strophariaceae</taxon>
        <taxon>Psilocybe</taxon>
    </lineage>
</organism>
<dbReference type="PROSITE" id="PS50897">
    <property type="entry name" value="CTLH"/>
    <property type="match status" value="1"/>
</dbReference>
<feature type="domain" description="B30.2/SPRY" evidence="2">
    <location>
        <begin position="209"/>
        <end position="394"/>
    </location>
</feature>
<dbReference type="PANTHER" id="PTHR12864">
    <property type="entry name" value="RAN BINDING PROTEIN 9-RELATED"/>
    <property type="match status" value="1"/>
</dbReference>
<dbReference type="EMBL" id="JAFIQS010000001">
    <property type="protein sequence ID" value="KAG5174078.1"/>
    <property type="molecule type" value="Genomic_DNA"/>
</dbReference>
<dbReference type="InterPro" id="IPR013144">
    <property type="entry name" value="CRA_dom"/>
</dbReference>
<evidence type="ECO:0000313" key="4">
    <source>
        <dbReference type="EMBL" id="KAG5174078.1"/>
    </source>
</evidence>
<dbReference type="Pfam" id="PF08513">
    <property type="entry name" value="LisH"/>
    <property type="match status" value="1"/>
</dbReference>
<dbReference type="SMART" id="SM00668">
    <property type="entry name" value="CTLH"/>
    <property type="match status" value="1"/>
</dbReference>
<evidence type="ECO:0000259" key="3">
    <source>
        <dbReference type="PROSITE" id="PS50897"/>
    </source>
</evidence>
<dbReference type="PROSITE" id="PS50896">
    <property type="entry name" value="LISH"/>
    <property type="match status" value="1"/>
</dbReference>
<dbReference type="InterPro" id="IPR024964">
    <property type="entry name" value="CTLH/CRA"/>
</dbReference>
<dbReference type="InterPro" id="IPR013320">
    <property type="entry name" value="ConA-like_dom_sf"/>
</dbReference>
<dbReference type="InterPro" id="IPR001870">
    <property type="entry name" value="B30.2/SPRY"/>
</dbReference>
<protein>
    <recommendedName>
        <fullName evidence="5">Ran-binding protein 10</fullName>
    </recommendedName>
</protein>
<sequence>MNSRPSRSSSIPIPRSASSSSSARNIEAVLSIPVVSPSRQNVSSSSSARLVIEPRRIGPSVDGSRAITTDTNISVSPIRSTARSASIVSSVPGRAQSSVRTTFEPRVIRGVGPEYSASGEADYATHPGPSPHNRRASTGTVRTLGPPQTVVPQHIVAHAGHSSFERPTYLEYSCFRHLLQTDAYASTGSNRKIDHNKTDIDDAINSTPASSRHLTSIAQPQDQVFNLPTRWSEQHRHQNLTISPDGRDLLYHGPPSNGEKDASVARTNYPAPPLCGIYYFEVEIQGKEQKSFATRNIKTTRMPGWEPNSWGYYGDDGSALTPEKGVSSYGPWFGANDTIGCGIDFANNTAFYTKNGTLLGTLFPNITNSMEWYPVVGLKHVGDVVHTNFGQETFKFDIEYHVQRRAGEVWNTIQSTPLHQTLLQGNRRRIHGLLSIASITNNSSLKPALTDEQSKSMMKQLVASYLVHHGYVKTARAFEAREAERRASTPRPSATDGNHDVEMITSDIIENDTQTRTNVVNLVLSGNIDSAIDSLREHYPSVLEVHDQLFLFKLRCRKFVELILETAEIKKKMSALRTREAEILKDDDTVQNAWVEEGMDIDVDDHLAPPSHSGIHFHETPNTFEIMNPGSVAASSQYESALNAALLYGQTLSNDCQSETRPELQQLFKQTFGIVAWEDPLEAGSPVATLVGHEARVVLAHEINEAILKSQGRPPQPALETLYRHTSVCINELGLLGAGAAAYADMQKEYVI</sequence>
<feature type="region of interest" description="Disordered" evidence="1">
    <location>
        <begin position="112"/>
        <end position="140"/>
    </location>
</feature>
<evidence type="ECO:0000256" key="1">
    <source>
        <dbReference type="SAM" id="MobiDB-lite"/>
    </source>
</evidence>
<reference evidence="4" key="1">
    <citation type="submission" date="2021-02" db="EMBL/GenBank/DDBJ databases">
        <title>Psilocybe cubensis genome.</title>
        <authorList>
            <person name="Mckernan K.J."/>
            <person name="Crawford S."/>
            <person name="Trippe A."/>
            <person name="Kane L.T."/>
            <person name="Mclaughlin S."/>
        </authorList>
    </citation>
    <scope>NUCLEOTIDE SEQUENCE [LARGE SCALE GENOMIC DNA]</scope>
    <source>
        <strain evidence="4">MGC-MH-2018</strain>
    </source>
</reference>
<dbReference type="InterPro" id="IPR043136">
    <property type="entry name" value="B30.2/SPRY_sf"/>
</dbReference>
<name>A0A8H8CQK1_PSICU</name>